<dbReference type="AlphaFoldDB" id="A0A518CV72"/>
<dbReference type="InterPro" id="IPR037523">
    <property type="entry name" value="VOC_core"/>
</dbReference>
<dbReference type="SUPFAM" id="SSF54593">
    <property type="entry name" value="Glyoxalase/Bleomycin resistance protein/Dihydroxybiphenyl dioxygenase"/>
    <property type="match status" value="1"/>
</dbReference>
<dbReference type="InterPro" id="IPR029068">
    <property type="entry name" value="Glyas_Bleomycin-R_OHBP_Dase"/>
</dbReference>
<dbReference type="InterPro" id="IPR004360">
    <property type="entry name" value="Glyas_Fos-R_dOase_dom"/>
</dbReference>
<dbReference type="CDD" id="cd07247">
    <property type="entry name" value="SgaA_N_like"/>
    <property type="match status" value="1"/>
</dbReference>
<sequence length="120" mass="12767">MPHQHHTIDYIEIAVTDMAAAQRFYAGAFGWAFTDYGPGYAGIQRPGGDGEVGGLRLDETVTTGGPLVILYSDDIAASEHAVRAAGGTIAVETFDFPGGRRFHFRDPSGNELAVWSPPSA</sequence>
<feature type="domain" description="VOC" evidence="1">
    <location>
        <begin position="7"/>
        <end position="117"/>
    </location>
</feature>
<dbReference type="OrthoDB" id="9804235at2"/>
<reference evidence="2 3" key="1">
    <citation type="submission" date="2019-02" db="EMBL/GenBank/DDBJ databases">
        <title>Deep-cultivation of Planctomycetes and their phenomic and genomic characterization uncovers novel biology.</title>
        <authorList>
            <person name="Wiegand S."/>
            <person name="Jogler M."/>
            <person name="Boedeker C."/>
            <person name="Pinto D."/>
            <person name="Vollmers J."/>
            <person name="Rivas-Marin E."/>
            <person name="Kohn T."/>
            <person name="Peeters S.H."/>
            <person name="Heuer A."/>
            <person name="Rast P."/>
            <person name="Oberbeckmann S."/>
            <person name="Bunk B."/>
            <person name="Jeske O."/>
            <person name="Meyerdierks A."/>
            <person name="Storesund J.E."/>
            <person name="Kallscheuer N."/>
            <person name="Luecker S."/>
            <person name="Lage O.M."/>
            <person name="Pohl T."/>
            <person name="Merkel B.J."/>
            <person name="Hornburger P."/>
            <person name="Mueller R.-W."/>
            <person name="Bruemmer F."/>
            <person name="Labrenz M."/>
            <person name="Spormann A.M."/>
            <person name="Op den Camp H."/>
            <person name="Overmann J."/>
            <person name="Amann R."/>
            <person name="Jetten M.S.M."/>
            <person name="Mascher T."/>
            <person name="Medema M.H."/>
            <person name="Devos D.P."/>
            <person name="Kaster A.-K."/>
            <person name="Ovreas L."/>
            <person name="Rohde M."/>
            <person name="Galperin M.Y."/>
            <person name="Jogler C."/>
        </authorList>
    </citation>
    <scope>NUCLEOTIDE SEQUENCE [LARGE SCALE GENOMIC DNA]</scope>
    <source>
        <strain evidence="2 3">Pla163</strain>
    </source>
</reference>
<dbReference type="Gene3D" id="3.10.180.10">
    <property type="entry name" value="2,3-Dihydroxybiphenyl 1,2-Dioxygenase, domain 1"/>
    <property type="match status" value="1"/>
</dbReference>
<dbReference type="PANTHER" id="PTHR33993">
    <property type="entry name" value="GLYOXALASE-RELATED"/>
    <property type="match status" value="1"/>
</dbReference>
<name>A0A518CV72_9BACT</name>
<dbReference type="PROSITE" id="PS51819">
    <property type="entry name" value="VOC"/>
    <property type="match status" value="1"/>
</dbReference>
<gene>
    <name evidence="2" type="ORF">Pla163_02070</name>
</gene>
<protein>
    <submittedName>
        <fullName evidence="2">Glyoxalase-like domain protein</fullName>
    </submittedName>
</protein>
<dbReference type="EMBL" id="CP036290">
    <property type="protein sequence ID" value="QDU83111.1"/>
    <property type="molecule type" value="Genomic_DNA"/>
</dbReference>
<dbReference type="RefSeq" id="WP_145182235.1">
    <property type="nucleotide sequence ID" value="NZ_CP036290.1"/>
</dbReference>
<accession>A0A518CV72</accession>
<keyword evidence="3" id="KW-1185">Reference proteome</keyword>
<proteinExistence type="predicted"/>
<dbReference type="Proteomes" id="UP000319342">
    <property type="component" value="Chromosome"/>
</dbReference>
<evidence type="ECO:0000313" key="3">
    <source>
        <dbReference type="Proteomes" id="UP000319342"/>
    </source>
</evidence>
<evidence type="ECO:0000259" key="1">
    <source>
        <dbReference type="PROSITE" id="PS51819"/>
    </source>
</evidence>
<dbReference type="PANTHER" id="PTHR33993:SF1">
    <property type="entry name" value="GLYOXALASE FAMILY PROTEIN"/>
    <property type="match status" value="1"/>
</dbReference>
<dbReference type="Pfam" id="PF00903">
    <property type="entry name" value="Glyoxalase"/>
    <property type="match status" value="1"/>
</dbReference>
<organism evidence="2 3">
    <name type="scientific">Rohdeia mirabilis</name>
    <dbReference type="NCBI Taxonomy" id="2528008"/>
    <lineage>
        <taxon>Bacteria</taxon>
        <taxon>Pseudomonadati</taxon>
        <taxon>Planctomycetota</taxon>
        <taxon>Planctomycetia</taxon>
        <taxon>Planctomycetia incertae sedis</taxon>
        <taxon>Rohdeia</taxon>
    </lineage>
</organism>
<evidence type="ECO:0000313" key="2">
    <source>
        <dbReference type="EMBL" id="QDU83111.1"/>
    </source>
</evidence>
<dbReference type="InterPro" id="IPR052164">
    <property type="entry name" value="Anthracycline_SecMetBiosynth"/>
</dbReference>